<reference evidence="1" key="1">
    <citation type="submission" date="2020-10" db="EMBL/GenBank/DDBJ databases">
        <authorList>
            <person name="Hahn C.J."/>
            <person name="Laso-Perez R."/>
            <person name="Vulcano F."/>
            <person name="Vaziourakis K.-M."/>
            <person name="Stokke R."/>
            <person name="Steen I.H."/>
            <person name="Teske A."/>
            <person name="Boetius A."/>
            <person name="Liebeke M."/>
            <person name="Amann R."/>
            <person name="Knittel K."/>
        </authorList>
    </citation>
    <scope>NUCLEOTIDE SEQUENCE</scope>
    <source>
        <strain evidence="1">Gfbio:e3339647-f889-4370-9287-4fb5cb688e4c:AG392O15_GoMArc1</strain>
    </source>
</reference>
<dbReference type="AlphaFoldDB" id="A0A811T6B6"/>
<organism evidence="1 2">
    <name type="scientific">Candidatus Argoarchaeum ethanivorans</name>
    <dbReference type="NCBI Taxonomy" id="2608793"/>
    <lineage>
        <taxon>Archaea</taxon>
        <taxon>Methanobacteriati</taxon>
        <taxon>Methanobacteriota</taxon>
        <taxon>Stenosarchaea group</taxon>
        <taxon>Methanomicrobia</taxon>
        <taxon>Methanosarcinales</taxon>
        <taxon>Methanosarcinales incertae sedis</taxon>
        <taxon>GOM Arc I cluster</taxon>
        <taxon>Candidatus Argoarchaeum</taxon>
    </lineage>
</organism>
<evidence type="ECO:0008006" key="3">
    <source>
        <dbReference type="Google" id="ProtNLM"/>
    </source>
</evidence>
<dbReference type="EMBL" id="CAJHIO010000002">
    <property type="protein sequence ID" value="CAD6491123.1"/>
    <property type="molecule type" value="Genomic_DNA"/>
</dbReference>
<gene>
    <name evidence="1" type="ORF">CHKLHMKO_00074</name>
</gene>
<dbReference type="Proteomes" id="UP000610373">
    <property type="component" value="Unassembled WGS sequence"/>
</dbReference>
<evidence type="ECO:0000313" key="1">
    <source>
        <dbReference type="EMBL" id="CAD6491123.1"/>
    </source>
</evidence>
<accession>A0A811T6B6</accession>
<comment type="caution">
    <text evidence="1">The sequence shown here is derived from an EMBL/GenBank/DDBJ whole genome shotgun (WGS) entry which is preliminary data.</text>
</comment>
<name>A0A811T6B6_9EURY</name>
<sequence length="240" mass="27815">MIVVLAIDALEYDLVEAFGCDNLKQKFYGKTDISEFSEPRTMVLWNSFMTGENREKEVLEFGDKEMWNIKLDIEDTFFARFENPKILDLPGFNYDKEQHELERRMLKEFFAADSDEEKAEIRKKYNSHAFEHHRRIKKEFADALSGDYDFVLGYFSAADVIGHLNFGNRALMKMIYRDMDEIAAGIDDTLIVLSDHGMERIGMFGDHSGHGFWSTGFKDLGNPRITDFAGIIMEISEVEQ</sequence>
<dbReference type="InterPro" id="IPR017850">
    <property type="entry name" value="Alkaline_phosphatase_core_sf"/>
</dbReference>
<protein>
    <recommendedName>
        <fullName evidence="3">Type I phosphodiesterase/nucleotide pyrophosphatase</fullName>
    </recommendedName>
</protein>
<evidence type="ECO:0000313" key="2">
    <source>
        <dbReference type="Proteomes" id="UP000610373"/>
    </source>
</evidence>
<dbReference type="SUPFAM" id="SSF53649">
    <property type="entry name" value="Alkaline phosphatase-like"/>
    <property type="match status" value="1"/>
</dbReference>
<dbReference type="Gene3D" id="3.40.720.10">
    <property type="entry name" value="Alkaline Phosphatase, subunit A"/>
    <property type="match status" value="1"/>
</dbReference>
<proteinExistence type="predicted"/>